<dbReference type="HOGENOM" id="CLU_1724114_0_0_1"/>
<name>B0XFV9_CULQU</name>
<dbReference type="KEGG" id="cqu:CpipJ_CPIJ018418"/>
<evidence type="ECO:0000313" key="5">
    <source>
        <dbReference type="EnsemblMetazoa" id="CPIJ018418-PA"/>
    </source>
</evidence>
<dbReference type="Pfam" id="PF00059">
    <property type="entry name" value="Lectin_C"/>
    <property type="match status" value="1"/>
</dbReference>
<sequence length="152" mass="16731">MGMQLATAETPERLQAVMEQIQRANRSTHTWVGANDLKLEGSFVWISGAPVGQLNWVQVAPNNAGGNEHCLELINMPAKGIRWQFNDNNCAVHNIFICEVQDCKGKEVGGTRKSQTFSNKSAKGSQATTRIESLDEQQGDDDFAICVYKSCV</sequence>
<dbReference type="PROSITE" id="PS50041">
    <property type="entry name" value="C_TYPE_LECTIN_2"/>
    <property type="match status" value="1"/>
</dbReference>
<reference evidence="5" key="2">
    <citation type="submission" date="2020-05" db="UniProtKB">
        <authorList>
            <consortium name="EnsemblMetazoa"/>
        </authorList>
    </citation>
    <scope>IDENTIFICATION</scope>
    <source>
        <strain evidence="5">JHB</strain>
    </source>
</reference>
<dbReference type="PANTHER" id="PTHR22799:SF3">
    <property type="entry name" value="TETRANECTIN"/>
    <property type="match status" value="1"/>
</dbReference>
<dbReference type="InterPro" id="IPR001304">
    <property type="entry name" value="C-type_lectin-like"/>
</dbReference>
<gene>
    <name evidence="5" type="primary">6052237</name>
    <name evidence="4" type="ORF">CpipJ_CPIJ018418</name>
</gene>
<dbReference type="EMBL" id="DS232966">
    <property type="protein sequence ID" value="EDS27078.1"/>
    <property type="molecule type" value="Genomic_DNA"/>
</dbReference>
<keyword evidence="1 4" id="KW-0430">Lectin</keyword>
<keyword evidence="6" id="KW-1185">Reference proteome</keyword>
<dbReference type="eggNOG" id="KOG4297">
    <property type="taxonomic scope" value="Eukaryota"/>
</dbReference>
<dbReference type="VEuPathDB" id="VectorBase:CPIJ018418"/>
<dbReference type="AlphaFoldDB" id="B0XFV9"/>
<dbReference type="GO" id="GO:0030246">
    <property type="term" value="F:carbohydrate binding"/>
    <property type="evidence" value="ECO:0007669"/>
    <property type="project" value="UniProtKB-KW"/>
</dbReference>
<dbReference type="PANTHER" id="PTHR22799">
    <property type="entry name" value="TETRANECTIN-RELATED"/>
    <property type="match status" value="1"/>
</dbReference>
<dbReference type="STRING" id="7176.B0XFV9"/>
<dbReference type="InterPro" id="IPR051663">
    <property type="entry name" value="CLec_Tetranectin-domain"/>
</dbReference>
<dbReference type="GO" id="GO:0005615">
    <property type="term" value="C:extracellular space"/>
    <property type="evidence" value="ECO:0007669"/>
    <property type="project" value="TreeGrafter"/>
</dbReference>
<organism>
    <name type="scientific">Culex quinquefasciatus</name>
    <name type="common">Southern house mosquito</name>
    <name type="synonym">Culex pungens</name>
    <dbReference type="NCBI Taxonomy" id="7176"/>
    <lineage>
        <taxon>Eukaryota</taxon>
        <taxon>Metazoa</taxon>
        <taxon>Ecdysozoa</taxon>
        <taxon>Arthropoda</taxon>
        <taxon>Hexapoda</taxon>
        <taxon>Insecta</taxon>
        <taxon>Pterygota</taxon>
        <taxon>Neoptera</taxon>
        <taxon>Endopterygota</taxon>
        <taxon>Diptera</taxon>
        <taxon>Nematocera</taxon>
        <taxon>Culicoidea</taxon>
        <taxon>Culicidae</taxon>
        <taxon>Culicinae</taxon>
        <taxon>Culicini</taxon>
        <taxon>Culex</taxon>
        <taxon>Culex</taxon>
    </lineage>
</organism>
<dbReference type="InterPro" id="IPR016187">
    <property type="entry name" value="CTDL_fold"/>
</dbReference>
<dbReference type="SUPFAM" id="SSF56436">
    <property type="entry name" value="C-type lectin-like"/>
    <property type="match status" value="1"/>
</dbReference>
<feature type="domain" description="C-type lectin" evidence="3">
    <location>
        <begin position="1"/>
        <end position="99"/>
    </location>
</feature>
<evidence type="ECO:0000256" key="2">
    <source>
        <dbReference type="SAM" id="MobiDB-lite"/>
    </source>
</evidence>
<feature type="compositionally biased region" description="Polar residues" evidence="2">
    <location>
        <begin position="112"/>
        <end position="131"/>
    </location>
</feature>
<evidence type="ECO:0000313" key="6">
    <source>
        <dbReference type="Proteomes" id="UP000002320"/>
    </source>
</evidence>
<evidence type="ECO:0000259" key="3">
    <source>
        <dbReference type="PROSITE" id="PS50041"/>
    </source>
</evidence>
<feature type="region of interest" description="Disordered" evidence="2">
    <location>
        <begin position="108"/>
        <end position="133"/>
    </location>
</feature>
<dbReference type="CDD" id="cd00037">
    <property type="entry name" value="CLECT"/>
    <property type="match status" value="1"/>
</dbReference>
<evidence type="ECO:0000256" key="1">
    <source>
        <dbReference type="ARBA" id="ARBA00022734"/>
    </source>
</evidence>
<reference evidence="4" key="1">
    <citation type="submission" date="2007-03" db="EMBL/GenBank/DDBJ databases">
        <title>Annotation of Culex pipiens quinquefasciatus.</title>
        <authorList>
            <consortium name="The Broad Institute Genome Sequencing Platform"/>
            <person name="Atkinson P.W."/>
            <person name="Hemingway J."/>
            <person name="Christensen B.M."/>
            <person name="Higgs S."/>
            <person name="Kodira C."/>
            <person name="Hannick L."/>
            <person name="Megy K."/>
            <person name="O'Leary S."/>
            <person name="Pearson M."/>
            <person name="Haas B.J."/>
            <person name="Mauceli E."/>
            <person name="Wortman J.R."/>
            <person name="Lee N.H."/>
            <person name="Guigo R."/>
            <person name="Stanke M."/>
            <person name="Alvarado L."/>
            <person name="Amedeo P."/>
            <person name="Antoine C.H."/>
            <person name="Arensburger P."/>
            <person name="Bidwell S.L."/>
            <person name="Crawford M."/>
            <person name="Camaro F."/>
            <person name="Devon K."/>
            <person name="Engels R."/>
            <person name="Hammond M."/>
            <person name="Howarth C."/>
            <person name="Koehrsen M."/>
            <person name="Lawson D."/>
            <person name="Montgomery P."/>
            <person name="Nene V."/>
            <person name="Nusbaum C."/>
            <person name="Puiu D."/>
            <person name="Romero-Severson J."/>
            <person name="Severson D.W."/>
            <person name="Shumway M."/>
            <person name="Sisk P."/>
            <person name="Stolte C."/>
            <person name="Zeng Q."/>
            <person name="Eisenstadt E."/>
            <person name="Fraser-Liggett C."/>
            <person name="Strausberg R."/>
            <person name="Galagan J."/>
            <person name="Birren B."/>
            <person name="Collins F.H."/>
        </authorList>
    </citation>
    <scope>NUCLEOTIDE SEQUENCE [LARGE SCALE GENOMIC DNA]</scope>
    <source>
        <strain evidence="4">JHB</strain>
    </source>
</reference>
<accession>B0XFV9</accession>
<proteinExistence type="predicted"/>
<dbReference type="EnsemblMetazoa" id="CPIJ018418-RA">
    <property type="protein sequence ID" value="CPIJ018418-PA"/>
    <property type="gene ID" value="CPIJ018418"/>
</dbReference>
<dbReference type="InterPro" id="IPR016186">
    <property type="entry name" value="C-type_lectin-like/link_sf"/>
</dbReference>
<protein>
    <submittedName>
        <fullName evidence="4">Galactose-specific C-type lectin</fullName>
    </submittedName>
</protein>
<dbReference type="Proteomes" id="UP000002320">
    <property type="component" value="Unassembled WGS sequence"/>
</dbReference>
<dbReference type="InParanoid" id="B0XFV9"/>
<evidence type="ECO:0000313" key="4">
    <source>
        <dbReference type="EMBL" id="EDS27078.1"/>
    </source>
</evidence>
<dbReference type="Gene3D" id="3.10.100.10">
    <property type="entry name" value="Mannose-Binding Protein A, subunit A"/>
    <property type="match status" value="1"/>
</dbReference>